<dbReference type="InterPro" id="IPR015919">
    <property type="entry name" value="Cadherin-like_sf"/>
</dbReference>
<proteinExistence type="predicted"/>
<gene>
    <name evidence="1" type="ORF">OBRU01_13444</name>
</gene>
<dbReference type="Gene3D" id="2.60.40.60">
    <property type="entry name" value="Cadherins"/>
    <property type="match status" value="1"/>
</dbReference>
<dbReference type="AlphaFoldDB" id="A0A0L7KXC8"/>
<protein>
    <submittedName>
        <fullName evidence="1">Putative reverse transcriptase-7</fullName>
    </submittedName>
</protein>
<comment type="caution">
    <text evidence="1">The sequence shown here is derived from an EMBL/GenBank/DDBJ whole genome shotgun (WGS) entry which is preliminary data.</text>
</comment>
<dbReference type="CDD" id="cd11304">
    <property type="entry name" value="Cadherin_repeat"/>
    <property type="match status" value="1"/>
</dbReference>
<keyword evidence="1" id="KW-0548">Nucleotidyltransferase</keyword>
<dbReference type="EMBL" id="JTDY01004832">
    <property type="protein sequence ID" value="KOB67696.1"/>
    <property type="molecule type" value="Genomic_DNA"/>
</dbReference>
<keyword evidence="2" id="KW-1185">Reference proteome</keyword>
<dbReference type="Proteomes" id="UP000037510">
    <property type="component" value="Unassembled WGS sequence"/>
</dbReference>
<accession>A0A0L7KXC8</accession>
<dbReference type="GO" id="GO:0003964">
    <property type="term" value="F:RNA-directed DNA polymerase activity"/>
    <property type="evidence" value="ECO:0007669"/>
    <property type="project" value="UniProtKB-KW"/>
</dbReference>
<evidence type="ECO:0000313" key="2">
    <source>
        <dbReference type="Proteomes" id="UP000037510"/>
    </source>
</evidence>
<sequence length="321" mass="36937">MPTVEIKDSIPIVEIKGKVQKARTVSGIPESFRAGYRIPFRRKPLLIKLASRKKSFETQPTEDLKCEIQKMLSWGAIRLSSHDTGFLSTMSGRYWLGQINFRLERPWSTTIASFLKSINIEKLSPSIEKMARMGIRKRLSRHTSVLLLLASGRRVHDLTLLSIQTDLFQEQNNELIFWPKFDNSTYRQSGWCLKFHSTPRFNLIYWVKQVITLSEKRKFKQIESLFITTRGNLKEASRAVIAGWIKTLFKEARITTTARSIRAGIIRTLTPLDRETQDHYWLTLCAQDHGLVPKHACIEVSRVNRTTGSCTSTRASRIGNL</sequence>
<dbReference type="GO" id="GO:0005509">
    <property type="term" value="F:calcium ion binding"/>
    <property type="evidence" value="ECO:0007669"/>
    <property type="project" value="InterPro"/>
</dbReference>
<dbReference type="SUPFAM" id="SSF49313">
    <property type="entry name" value="Cadherin-like"/>
    <property type="match status" value="1"/>
</dbReference>
<dbReference type="STRING" id="104452.A0A0L7KXC8"/>
<name>A0A0L7KXC8_OPEBR</name>
<keyword evidence="1" id="KW-0695">RNA-directed DNA polymerase</keyword>
<evidence type="ECO:0000313" key="1">
    <source>
        <dbReference type="EMBL" id="KOB67696.1"/>
    </source>
</evidence>
<organism evidence="1 2">
    <name type="scientific">Operophtera brumata</name>
    <name type="common">Winter moth</name>
    <name type="synonym">Phalaena brumata</name>
    <dbReference type="NCBI Taxonomy" id="104452"/>
    <lineage>
        <taxon>Eukaryota</taxon>
        <taxon>Metazoa</taxon>
        <taxon>Ecdysozoa</taxon>
        <taxon>Arthropoda</taxon>
        <taxon>Hexapoda</taxon>
        <taxon>Insecta</taxon>
        <taxon>Pterygota</taxon>
        <taxon>Neoptera</taxon>
        <taxon>Endopterygota</taxon>
        <taxon>Lepidoptera</taxon>
        <taxon>Glossata</taxon>
        <taxon>Ditrysia</taxon>
        <taxon>Geometroidea</taxon>
        <taxon>Geometridae</taxon>
        <taxon>Larentiinae</taxon>
        <taxon>Operophtera</taxon>
    </lineage>
</organism>
<reference evidence="1 2" key="1">
    <citation type="journal article" date="2015" name="Genome Biol. Evol.">
        <title>The genome of winter moth (Operophtera brumata) provides a genomic perspective on sexual dimorphism and phenology.</title>
        <authorList>
            <person name="Derks M.F."/>
            <person name="Smit S."/>
            <person name="Salis L."/>
            <person name="Schijlen E."/>
            <person name="Bossers A."/>
            <person name="Mateman C."/>
            <person name="Pijl A.S."/>
            <person name="de Ridder D."/>
            <person name="Groenen M.A."/>
            <person name="Visser M.E."/>
            <person name="Megens H.J."/>
        </authorList>
    </citation>
    <scope>NUCLEOTIDE SEQUENCE [LARGE SCALE GENOMIC DNA]</scope>
    <source>
        <strain evidence="1">WM2013NL</strain>
        <tissue evidence="1">Head and thorax</tissue>
    </source>
</reference>
<dbReference type="GO" id="GO:0016020">
    <property type="term" value="C:membrane"/>
    <property type="evidence" value="ECO:0007669"/>
    <property type="project" value="InterPro"/>
</dbReference>
<keyword evidence="1" id="KW-0808">Transferase</keyword>